<protein>
    <recommendedName>
        <fullName evidence="4">MASE1 domain-containing protein</fullName>
    </recommendedName>
</protein>
<feature type="transmembrane region" description="Helical" evidence="1">
    <location>
        <begin position="100"/>
        <end position="118"/>
    </location>
</feature>
<name>A0A7C9PH29_9BURK</name>
<evidence type="ECO:0000256" key="1">
    <source>
        <dbReference type="SAM" id="Phobius"/>
    </source>
</evidence>
<evidence type="ECO:0008006" key="4">
    <source>
        <dbReference type="Google" id="ProtNLM"/>
    </source>
</evidence>
<keyword evidence="1" id="KW-0812">Transmembrane</keyword>
<feature type="transmembrane region" description="Helical" evidence="1">
    <location>
        <begin position="34"/>
        <end position="51"/>
    </location>
</feature>
<reference evidence="2 3" key="1">
    <citation type="submission" date="2020-02" db="EMBL/GenBank/DDBJ databases">
        <title>Ideonella bacterium strain TBM-1.</title>
        <authorList>
            <person name="Chen W.-M."/>
        </authorList>
    </citation>
    <scope>NUCLEOTIDE SEQUENCE [LARGE SCALE GENOMIC DNA]</scope>
    <source>
        <strain evidence="2 3">TBM-1</strain>
    </source>
</reference>
<organism evidence="2 3">
    <name type="scientific">Ideonella livida</name>
    <dbReference type="NCBI Taxonomy" id="2707176"/>
    <lineage>
        <taxon>Bacteria</taxon>
        <taxon>Pseudomonadati</taxon>
        <taxon>Pseudomonadota</taxon>
        <taxon>Betaproteobacteria</taxon>
        <taxon>Burkholderiales</taxon>
        <taxon>Sphaerotilaceae</taxon>
        <taxon>Ideonella</taxon>
    </lineage>
</organism>
<evidence type="ECO:0000313" key="2">
    <source>
        <dbReference type="EMBL" id="NDY91192.1"/>
    </source>
</evidence>
<gene>
    <name evidence="2" type="ORF">G3A44_08290</name>
</gene>
<sequence length="213" mass="23019">MLTLDLLLTALASALALALRPWRAVGPAGPPWPWLVWCAVMPLFWSADHLVHVPLIQPLSGACLLVLLAGWPLAVLAMLGVAALSAWLGQMGWETALSRLVWQGLLPGTLAMGLGLAIRRWLPPQPFTYILGRAFLVSVLSLALTGWAHLALTGTPPGQETTDVMIGRWLSAWGDAFLTGMFAAIFVALRPEWLATWSDRLYLPPRPPGPPPS</sequence>
<keyword evidence="1" id="KW-0472">Membrane</keyword>
<accession>A0A7C9PH29</accession>
<comment type="caution">
    <text evidence="2">The sequence shown here is derived from an EMBL/GenBank/DDBJ whole genome shotgun (WGS) entry which is preliminary data.</text>
</comment>
<feature type="transmembrane region" description="Helical" evidence="1">
    <location>
        <begin position="170"/>
        <end position="189"/>
    </location>
</feature>
<feature type="transmembrane region" description="Helical" evidence="1">
    <location>
        <begin position="63"/>
        <end position="88"/>
    </location>
</feature>
<dbReference type="Proteomes" id="UP000484255">
    <property type="component" value="Unassembled WGS sequence"/>
</dbReference>
<proteinExistence type="predicted"/>
<dbReference type="EMBL" id="JAAGOH010000007">
    <property type="protein sequence ID" value="NDY91192.1"/>
    <property type="molecule type" value="Genomic_DNA"/>
</dbReference>
<keyword evidence="1" id="KW-1133">Transmembrane helix</keyword>
<feature type="transmembrane region" description="Helical" evidence="1">
    <location>
        <begin position="130"/>
        <end position="150"/>
    </location>
</feature>
<evidence type="ECO:0000313" key="3">
    <source>
        <dbReference type="Proteomes" id="UP000484255"/>
    </source>
</evidence>
<dbReference type="AlphaFoldDB" id="A0A7C9PH29"/>
<keyword evidence="3" id="KW-1185">Reference proteome</keyword>
<dbReference type="RefSeq" id="WP_163457038.1">
    <property type="nucleotide sequence ID" value="NZ_JAAGOH010000007.1"/>
</dbReference>